<proteinExistence type="predicted"/>
<feature type="compositionally biased region" description="Polar residues" evidence="1">
    <location>
        <begin position="1"/>
        <end position="27"/>
    </location>
</feature>
<evidence type="ECO:0000256" key="1">
    <source>
        <dbReference type="SAM" id="MobiDB-lite"/>
    </source>
</evidence>
<keyword evidence="4" id="KW-1185">Reference proteome</keyword>
<evidence type="ECO:0000313" key="3">
    <source>
        <dbReference type="EMBL" id="GAA3689710.1"/>
    </source>
</evidence>
<organism evidence="3 4">
    <name type="scientific">Terrabacter ginsenosidimutans</name>
    <dbReference type="NCBI Taxonomy" id="490575"/>
    <lineage>
        <taxon>Bacteria</taxon>
        <taxon>Bacillati</taxon>
        <taxon>Actinomycetota</taxon>
        <taxon>Actinomycetes</taxon>
        <taxon>Micrococcales</taxon>
        <taxon>Intrasporangiaceae</taxon>
        <taxon>Terrabacter</taxon>
    </lineage>
</organism>
<comment type="caution">
    <text evidence="3">The sequence shown here is derived from an EMBL/GenBank/DDBJ whole genome shotgun (WGS) entry which is preliminary data.</text>
</comment>
<protein>
    <recommendedName>
        <fullName evidence="2">ANTAR domain-containing protein</fullName>
    </recommendedName>
</protein>
<dbReference type="Pfam" id="PF03861">
    <property type="entry name" value="ANTAR"/>
    <property type="match status" value="1"/>
</dbReference>
<evidence type="ECO:0000259" key="2">
    <source>
        <dbReference type="PROSITE" id="PS50921"/>
    </source>
</evidence>
<feature type="region of interest" description="Disordered" evidence="1">
    <location>
        <begin position="1"/>
        <end position="31"/>
    </location>
</feature>
<reference evidence="4" key="1">
    <citation type="journal article" date="2019" name="Int. J. Syst. Evol. Microbiol.">
        <title>The Global Catalogue of Microorganisms (GCM) 10K type strain sequencing project: providing services to taxonomists for standard genome sequencing and annotation.</title>
        <authorList>
            <consortium name="The Broad Institute Genomics Platform"/>
            <consortium name="The Broad Institute Genome Sequencing Center for Infectious Disease"/>
            <person name="Wu L."/>
            <person name="Ma J."/>
        </authorList>
    </citation>
    <scope>NUCLEOTIDE SEQUENCE [LARGE SCALE GENOMIC DNA]</scope>
    <source>
        <strain evidence="4">JCM 17125</strain>
    </source>
</reference>
<dbReference type="Gene3D" id="1.10.10.10">
    <property type="entry name" value="Winged helix-like DNA-binding domain superfamily/Winged helix DNA-binding domain"/>
    <property type="match status" value="1"/>
</dbReference>
<dbReference type="RefSeq" id="WP_344940171.1">
    <property type="nucleotide sequence ID" value="NZ_BAABDC010000001.1"/>
</dbReference>
<gene>
    <name evidence="3" type="ORF">GCM10022399_01730</name>
</gene>
<name>A0ABP7CFT3_9MICO</name>
<dbReference type="InterPro" id="IPR036388">
    <property type="entry name" value="WH-like_DNA-bd_sf"/>
</dbReference>
<accession>A0ABP7CFT3</accession>
<evidence type="ECO:0000313" key="4">
    <source>
        <dbReference type="Proteomes" id="UP001501468"/>
    </source>
</evidence>
<dbReference type="SMART" id="SM01012">
    <property type="entry name" value="ANTAR"/>
    <property type="match status" value="1"/>
</dbReference>
<sequence length="107" mass="12063">MSQRRASVSESESQSDPQSHFQSQTRPETTEEYLLEALERLDDSEMRAEHLTHALLHSRTIGAAIGVLMAMEKITEAEAFDRLREASMAQNRKLYVLAQEVVDGGML</sequence>
<feature type="domain" description="ANTAR" evidence="2">
    <location>
        <begin position="41"/>
        <end position="102"/>
    </location>
</feature>
<dbReference type="InterPro" id="IPR011006">
    <property type="entry name" value="CheY-like_superfamily"/>
</dbReference>
<dbReference type="PROSITE" id="PS50921">
    <property type="entry name" value="ANTAR"/>
    <property type="match status" value="1"/>
</dbReference>
<dbReference type="Proteomes" id="UP001501468">
    <property type="component" value="Unassembled WGS sequence"/>
</dbReference>
<dbReference type="InterPro" id="IPR005561">
    <property type="entry name" value="ANTAR"/>
</dbReference>
<dbReference type="EMBL" id="BAABDC010000001">
    <property type="protein sequence ID" value="GAA3689710.1"/>
    <property type="molecule type" value="Genomic_DNA"/>
</dbReference>
<dbReference type="SUPFAM" id="SSF52172">
    <property type="entry name" value="CheY-like"/>
    <property type="match status" value="1"/>
</dbReference>